<dbReference type="Pfam" id="PF00582">
    <property type="entry name" value="Usp"/>
    <property type="match status" value="1"/>
</dbReference>
<dbReference type="SUPFAM" id="SSF52402">
    <property type="entry name" value="Adenine nucleotide alpha hydrolases-like"/>
    <property type="match status" value="1"/>
</dbReference>
<dbReference type="InterPro" id="IPR014729">
    <property type="entry name" value="Rossmann-like_a/b/a_fold"/>
</dbReference>
<reference evidence="4" key="1">
    <citation type="journal article" date="2019" name="Int. J. Syst. Evol. Microbiol.">
        <title>The Global Catalogue of Microorganisms (GCM) 10K type strain sequencing project: providing services to taxonomists for standard genome sequencing and annotation.</title>
        <authorList>
            <consortium name="The Broad Institute Genomics Platform"/>
            <consortium name="The Broad Institute Genome Sequencing Center for Infectious Disease"/>
            <person name="Wu L."/>
            <person name="Ma J."/>
        </authorList>
    </citation>
    <scope>NUCLEOTIDE SEQUENCE [LARGE SCALE GENOMIC DNA]</scope>
    <source>
        <strain evidence="4">JCM 16929</strain>
    </source>
</reference>
<dbReference type="Proteomes" id="UP001501490">
    <property type="component" value="Unassembled WGS sequence"/>
</dbReference>
<protein>
    <submittedName>
        <fullName evidence="3">Universal stress protein</fullName>
    </submittedName>
</protein>
<dbReference type="RefSeq" id="WP_344807788.1">
    <property type="nucleotide sequence ID" value="NZ_BAABAB010000031.1"/>
</dbReference>
<keyword evidence="4" id="KW-1185">Reference proteome</keyword>
<evidence type="ECO:0000256" key="1">
    <source>
        <dbReference type="ARBA" id="ARBA00008791"/>
    </source>
</evidence>
<dbReference type="PANTHER" id="PTHR46553:SF3">
    <property type="entry name" value="ADENINE NUCLEOTIDE ALPHA HYDROLASES-LIKE SUPERFAMILY PROTEIN"/>
    <property type="match status" value="1"/>
</dbReference>
<comment type="caution">
    <text evidence="3">The sequence shown here is derived from an EMBL/GenBank/DDBJ whole genome shotgun (WGS) entry which is preliminary data.</text>
</comment>
<gene>
    <name evidence="3" type="ORF">GCM10022236_39400</name>
</gene>
<dbReference type="InterPro" id="IPR006016">
    <property type="entry name" value="UspA"/>
</dbReference>
<dbReference type="Gene3D" id="3.40.50.620">
    <property type="entry name" value="HUPs"/>
    <property type="match status" value="1"/>
</dbReference>
<evidence type="ECO:0000313" key="3">
    <source>
        <dbReference type="EMBL" id="GAA3632971.1"/>
    </source>
</evidence>
<evidence type="ECO:0000259" key="2">
    <source>
        <dbReference type="Pfam" id="PF00582"/>
    </source>
</evidence>
<proteinExistence type="inferred from homology"/>
<evidence type="ECO:0000313" key="4">
    <source>
        <dbReference type="Proteomes" id="UP001501490"/>
    </source>
</evidence>
<comment type="similarity">
    <text evidence="1">Belongs to the universal stress protein A family.</text>
</comment>
<sequence length="138" mass="13665">MTGPIVVGIDGSPASAAALTWALRQAAASDSSVVAICAWHYSTVPGGLAPMVGVDLEANAREILRRAVDQTAGAARSVLSRTVSGQPVQVLADASEGAELLVVGTRGHGSFAGALLGSVSSQVPGLAHCPTVIVPAGL</sequence>
<dbReference type="InterPro" id="IPR006015">
    <property type="entry name" value="Universal_stress_UspA"/>
</dbReference>
<dbReference type="PRINTS" id="PR01438">
    <property type="entry name" value="UNVRSLSTRESS"/>
</dbReference>
<feature type="domain" description="UspA" evidence="2">
    <location>
        <begin position="1"/>
        <end position="135"/>
    </location>
</feature>
<accession>A0ABP7AHU4</accession>
<name>A0ABP7AHU4_9ACTN</name>
<organism evidence="3 4">
    <name type="scientific">Microlunatus ginsengisoli</name>
    <dbReference type="NCBI Taxonomy" id="363863"/>
    <lineage>
        <taxon>Bacteria</taxon>
        <taxon>Bacillati</taxon>
        <taxon>Actinomycetota</taxon>
        <taxon>Actinomycetes</taxon>
        <taxon>Propionibacteriales</taxon>
        <taxon>Propionibacteriaceae</taxon>
        <taxon>Microlunatus</taxon>
    </lineage>
</organism>
<dbReference type="EMBL" id="BAABAB010000031">
    <property type="protein sequence ID" value="GAA3632971.1"/>
    <property type="molecule type" value="Genomic_DNA"/>
</dbReference>
<dbReference type="PANTHER" id="PTHR46553">
    <property type="entry name" value="ADENINE NUCLEOTIDE ALPHA HYDROLASES-LIKE SUPERFAMILY PROTEIN"/>
    <property type="match status" value="1"/>
</dbReference>